<reference evidence="1 2" key="1">
    <citation type="journal article" date="2020" name="Cell">
        <title>Large-Scale Comparative Analyses of Tick Genomes Elucidate Their Genetic Diversity and Vector Capacities.</title>
        <authorList>
            <consortium name="Tick Genome and Microbiome Consortium (TIGMIC)"/>
            <person name="Jia N."/>
            <person name="Wang J."/>
            <person name="Shi W."/>
            <person name="Du L."/>
            <person name="Sun Y."/>
            <person name="Zhan W."/>
            <person name="Jiang J.F."/>
            <person name="Wang Q."/>
            <person name="Zhang B."/>
            <person name="Ji P."/>
            <person name="Bell-Sakyi L."/>
            <person name="Cui X.M."/>
            <person name="Yuan T.T."/>
            <person name="Jiang B.G."/>
            <person name="Yang W.F."/>
            <person name="Lam T.T."/>
            <person name="Chang Q.C."/>
            <person name="Ding S.J."/>
            <person name="Wang X.J."/>
            <person name="Zhu J.G."/>
            <person name="Ruan X.D."/>
            <person name="Zhao L."/>
            <person name="Wei J.T."/>
            <person name="Ye R.Z."/>
            <person name="Que T.C."/>
            <person name="Du C.H."/>
            <person name="Zhou Y.H."/>
            <person name="Cheng J.X."/>
            <person name="Dai P.F."/>
            <person name="Guo W.B."/>
            <person name="Han X.H."/>
            <person name="Huang E.J."/>
            <person name="Li L.F."/>
            <person name="Wei W."/>
            <person name="Gao Y.C."/>
            <person name="Liu J.Z."/>
            <person name="Shao H.Z."/>
            <person name="Wang X."/>
            <person name="Wang C.C."/>
            <person name="Yang T.C."/>
            <person name="Huo Q.B."/>
            <person name="Li W."/>
            <person name="Chen H.Y."/>
            <person name="Chen S.E."/>
            <person name="Zhou L.G."/>
            <person name="Ni X.B."/>
            <person name="Tian J.H."/>
            <person name="Sheng Y."/>
            <person name="Liu T."/>
            <person name="Pan Y.S."/>
            <person name="Xia L.Y."/>
            <person name="Li J."/>
            <person name="Zhao F."/>
            <person name="Cao W.C."/>
        </authorList>
    </citation>
    <scope>NUCLEOTIDE SEQUENCE [LARGE SCALE GENOMIC DNA]</scope>
    <source>
        <tissue evidence="1">Larvae</tissue>
    </source>
</reference>
<accession>A0AC60NS52</accession>
<sequence>MQNVQNFLLKGTVPRFATVNGYKYPPRLKVVEERLVVPRLPFMRLRRLTVQELESELARLRREHEELKELTTLERLMCSTSHKVQPKGVQGAAVTLSPTVSGTNGCSSKSPPEARVTPVMSVAALQTIAVQKALCSRLLVPQGHSPVLMAASSAAATNFSDTWVADSQPEIADLMTFELRDTSSDMDLVERSYSSPVVMCSVGAQTDVTPAEPAAVEMRDASSTTDRVGARERGTSCHLSLRGAVDVCVEASPNVVDGSTCTALDGVIFTSDVVAGTDAISTVHVETMTDVAPVASVADAGTMTDREEAKTVEEKGTAVSRSFFEQNVATSPIAQRLERDCVAKTPPKPPVTVETQTTPGCPASNSLQQKSAVYEASVVAMPSATIAASFGRIGAFAGAGEVVAGQLNQTYFVPRINVGTEGVSTMHVGTMTDVTPLVSVADAGTLTNCEVVKIGEDKETAVARSFFEQDAATSPLAQGLARDVGVNVAPRPLKTVSTQATSSHPKSDASRRTARVGTVQAPPSVISATPQQDLVGTLNDDIRNFSASDVVSQTVSAEQSRAEAARARFPFLTPRDVPWTPNWAEKPSSKAPAAFPPALFAAAIRPAAHSSAADDLPGGKNPKRLLSGERQSTECTAKSFTSPEMAGEVRAKGHCARPQHSAKTTPAPCQSTAVQTDRWSAQEMDRLCLRVQSLEEDLKATKKAHKRREVELEAEVRRLHQRELNSTVLQPRPTTPSNAASSGRALTAADVAAMTPRSREGARLLQYARRLDHGGIVEEFRAERLAAQLKLRNREYDTLQRQMKALVSARQGSLPFLVLEAYWLSVPVARFA</sequence>
<evidence type="ECO:0000313" key="1">
    <source>
        <dbReference type="EMBL" id="KAG0409951.1"/>
    </source>
</evidence>
<gene>
    <name evidence="1" type="ORF">HPB47_012957</name>
</gene>
<dbReference type="EMBL" id="JABSTQ010011574">
    <property type="protein sequence ID" value="KAG0409951.1"/>
    <property type="molecule type" value="Genomic_DNA"/>
</dbReference>
<organism evidence="1 2">
    <name type="scientific">Ixodes persulcatus</name>
    <name type="common">Taiga tick</name>
    <dbReference type="NCBI Taxonomy" id="34615"/>
    <lineage>
        <taxon>Eukaryota</taxon>
        <taxon>Metazoa</taxon>
        <taxon>Ecdysozoa</taxon>
        <taxon>Arthropoda</taxon>
        <taxon>Chelicerata</taxon>
        <taxon>Arachnida</taxon>
        <taxon>Acari</taxon>
        <taxon>Parasitiformes</taxon>
        <taxon>Ixodida</taxon>
        <taxon>Ixodoidea</taxon>
        <taxon>Ixodidae</taxon>
        <taxon>Ixodinae</taxon>
        <taxon>Ixodes</taxon>
    </lineage>
</organism>
<name>A0AC60NS52_IXOPE</name>
<protein>
    <submittedName>
        <fullName evidence="1">Uncharacterized protein</fullName>
    </submittedName>
</protein>
<proteinExistence type="predicted"/>
<keyword evidence="2" id="KW-1185">Reference proteome</keyword>
<evidence type="ECO:0000313" key="2">
    <source>
        <dbReference type="Proteomes" id="UP000805193"/>
    </source>
</evidence>
<comment type="caution">
    <text evidence="1">The sequence shown here is derived from an EMBL/GenBank/DDBJ whole genome shotgun (WGS) entry which is preliminary data.</text>
</comment>
<dbReference type="Proteomes" id="UP000805193">
    <property type="component" value="Unassembled WGS sequence"/>
</dbReference>